<dbReference type="GO" id="GO:0007010">
    <property type="term" value="P:cytoskeleton organization"/>
    <property type="evidence" value="ECO:0007669"/>
    <property type="project" value="InterPro"/>
</dbReference>
<proteinExistence type="predicted"/>
<dbReference type="PROSITE" id="PS51089">
    <property type="entry name" value="HP"/>
    <property type="match status" value="1"/>
</dbReference>
<protein>
    <recommendedName>
        <fullName evidence="1">HP domain-containing protein</fullName>
    </recommendedName>
</protein>
<dbReference type="Gene3D" id="1.10.950.10">
    <property type="entry name" value="Villin headpiece domain"/>
    <property type="match status" value="1"/>
</dbReference>
<dbReference type="GO" id="GO:0003779">
    <property type="term" value="F:actin binding"/>
    <property type="evidence" value="ECO:0007669"/>
    <property type="project" value="InterPro"/>
</dbReference>
<name>A0AAW1RDJ6_9CHLO</name>
<sequence>MADSKTRVPSLQELCELLIARQVSVRSVLEWLEVLKDDPVLTQCEVLNQKCSMLVSDTFETLCHMHGIADVQAALPQENFAALVGSAEARAQAKRQMQVRGMVVERKAADSKAPAVAGTLALQELQEGVVWPPGVDPSLREVYLRDDDFSSTFHMSRSEFKGLAKWKQIQLKKRAGLF</sequence>
<dbReference type="SUPFAM" id="SSF47050">
    <property type="entry name" value="VHP, Villin headpiece domain"/>
    <property type="match status" value="1"/>
</dbReference>
<accession>A0AAW1RDJ6</accession>
<organism evidence="2 3">
    <name type="scientific">Apatococcus lobatus</name>
    <dbReference type="NCBI Taxonomy" id="904363"/>
    <lineage>
        <taxon>Eukaryota</taxon>
        <taxon>Viridiplantae</taxon>
        <taxon>Chlorophyta</taxon>
        <taxon>core chlorophytes</taxon>
        <taxon>Trebouxiophyceae</taxon>
        <taxon>Chlorellales</taxon>
        <taxon>Chlorellaceae</taxon>
        <taxon>Apatococcus</taxon>
    </lineage>
</organism>
<comment type="caution">
    <text evidence="2">The sequence shown here is derived from an EMBL/GenBank/DDBJ whole genome shotgun (WGS) entry which is preliminary data.</text>
</comment>
<evidence type="ECO:0000259" key="1">
    <source>
        <dbReference type="PROSITE" id="PS51089"/>
    </source>
</evidence>
<reference evidence="2 3" key="1">
    <citation type="journal article" date="2024" name="Nat. Commun.">
        <title>Phylogenomics reveals the evolutionary origins of lichenization in chlorophyte algae.</title>
        <authorList>
            <person name="Puginier C."/>
            <person name="Libourel C."/>
            <person name="Otte J."/>
            <person name="Skaloud P."/>
            <person name="Haon M."/>
            <person name="Grisel S."/>
            <person name="Petersen M."/>
            <person name="Berrin J.G."/>
            <person name="Delaux P.M."/>
            <person name="Dal Grande F."/>
            <person name="Keller J."/>
        </authorList>
    </citation>
    <scope>NUCLEOTIDE SEQUENCE [LARGE SCALE GENOMIC DNA]</scope>
    <source>
        <strain evidence="2 3">SAG 2145</strain>
    </source>
</reference>
<feature type="domain" description="HP" evidence="1">
    <location>
        <begin position="114"/>
        <end position="178"/>
    </location>
</feature>
<keyword evidence="3" id="KW-1185">Reference proteome</keyword>
<dbReference type="InterPro" id="IPR003128">
    <property type="entry name" value="Villin_headpiece"/>
</dbReference>
<dbReference type="AlphaFoldDB" id="A0AAW1RDJ6"/>
<dbReference type="SMART" id="SM00153">
    <property type="entry name" value="VHP"/>
    <property type="match status" value="1"/>
</dbReference>
<dbReference type="EMBL" id="JALJOS010000013">
    <property type="protein sequence ID" value="KAK9831728.1"/>
    <property type="molecule type" value="Genomic_DNA"/>
</dbReference>
<dbReference type="InterPro" id="IPR036886">
    <property type="entry name" value="Villin_headpiece_dom_sf"/>
</dbReference>
<evidence type="ECO:0000313" key="3">
    <source>
        <dbReference type="Proteomes" id="UP001438707"/>
    </source>
</evidence>
<dbReference type="Pfam" id="PF02209">
    <property type="entry name" value="VHP"/>
    <property type="match status" value="1"/>
</dbReference>
<dbReference type="Proteomes" id="UP001438707">
    <property type="component" value="Unassembled WGS sequence"/>
</dbReference>
<gene>
    <name evidence="2" type="ORF">WJX74_007512</name>
</gene>
<evidence type="ECO:0000313" key="2">
    <source>
        <dbReference type="EMBL" id="KAK9831728.1"/>
    </source>
</evidence>